<dbReference type="InterPro" id="IPR017896">
    <property type="entry name" value="4Fe4S_Fe-S-bd"/>
</dbReference>
<dbReference type="Pfam" id="PF00175">
    <property type="entry name" value="NAD_binding_1"/>
    <property type="match status" value="1"/>
</dbReference>
<proteinExistence type="predicted"/>
<keyword evidence="2" id="KW-0285">Flavoprotein</keyword>
<keyword evidence="7" id="KW-0408">Iron</keyword>
<evidence type="ECO:0000256" key="7">
    <source>
        <dbReference type="ARBA" id="ARBA00023004"/>
    </source>
</evidence>
<feature type="domain" description="4Fe-4S ferredoxin-type" evidence="10">
    <location>
        <begin position="273"/>
        <end position="305"/>
    </location>
</feature>
<accession>A0A6L7GU87</accession>
<keyword evidence="6" id="KW-0560">Oxidoreductase</keyword>
<evidence type="ECO:0000256" key="4">
    <source>
        <dbReference type="ARBA" id="ARBA00022723"/>
    </source>
</evidence>
<name>A0A6L7GU87_9ACTN</name>
<keyword evidence="8" id="KW-0411">Iron-sulfur</keyword>
<dbReference type="GO" id="GO:0046872">
    <property type="term" value="F:metal ion binding"/>
    <property type="evidence" value="ECO:0007669"/>
    <property type="project" value="UniProtKB-KW"/>
</dbReference>
<dbReference type="PROSITE" id="PS00197">
    <property type="entry name" value="2FE2S_FER_1"/>
    <property type="match status" value="1"/>
</dbReference>
<dbReference type="PRINTS" id="PR00410">
    <property type="entry name" value="PHEHYDRXLASE"/>
</dbReference>
<dbReference type="InterPro" id="IPR036010">
    <property type="entry name" value="2Fe-2S_ferredoxin-like_sf"/>
</dbReference>
<comment type="cofactor">
    <cofactor evidence="1">
        <name>FAD</name>
        <dbReference type="ChEBI" id="CHEBI:57692"/>
    </cofactor>
</comment>
<evidence type="ECO:0000259" key="11">
    <source>
        <dbReference type="PROSITE" id="PS51384"/>
    </source>
</evidence>
<comment type="caution">
    <text evidence="12">The sequence shown here is derived from an EMBL/GenBank/DDBJ whole genome shotgun (WGS) entry which is preliminary data.</text>
</comment>
<gene>
    <name evidence="12" type="ORF">GIY30_19200</name>
</gene>
<evidence type="ECO:0000256" key="8">
    <source>
        <dbReference type="ARBA" id="ARBA00023014"/>
    </source>
</evidence>
<evidence type="ECO:0000256" key="3">
    <source>
        <dbReference type="ARBA" id="ARBA00022714"/>
    </source>
</evidence>
<feature type="domain" description="2Fe-2S ferredoxin-type" evidence="9">
    <location>
        <begin position="249"/>
        <end position="335"/>
    </location>
</feature>
<dbReference type="SUPFAM" id="SSF54292">
    <property type="entry name" value="2Fe-2S ferredoxin-like"/>
    <property type="match status" value="1"/>
</dbReference>
<dbReference type="InterPro" id="IPR001433">
    <property type="entry name" value="OxRdtase_FAD/NAD-bd"/>
</dbReference>
<dbReference type="PROSITE" id="PS51085">
    <property type="entry name" value="2FE2S_FER_2"/>
    <property type="match status" value="1"/>
</dbReference>
<dbReference type="Gene3D" id="3.40.50.80">
    <property type="entry name" value="Nucleotide-binding domain of ferredoxin-NADP reductase (FNR) module"/>
    <property type="match status" value="1"/>
</dbReference>
<dbReference type="PANTHER" id="PTHR47354:SF8">
    <property type="entry name" value="1,2-PHENYLACETYL-COA EPOXIDASE, SUBUNIT E"/>
    <property type="match status" value="1"/>
</dbReference>
<dbReference type="GO" id="GO:0016491">
    <property type="term" value="F:oxidoreductase activity"/>
    <property type="evidence" value="ECO:0007669"/>
    <property type="project" value="UniProtKB-KW"/>
</dbReference>
<dbReference type="Pfam" id="PF00111">
    <property type="entry name" value="Fer2"/>
    <property type="match status" value="1"/>
</dbReference>
<evidence type="ECO:0000313" key="13">
    <source>
        <dbReference type="Proteomes" id="UP000475545"/>
    </source>
</evidence>
<dbReference type="Proteomes" id="UP000475545">
    <property type="component" value="Unassembled WGS sequence"/>
</dbReference>
<evidence type="ECO:0000256" key="1">
    <source>
        <dbReference type="ARBA" id="ARBA00001974"/>
    </source>
</evidence>
<dbReference type="SUPFAM" id="SSF63380">
    <property type="entry name" value="Riboflavin synthase domain-like"/>
    <property type="match status" value="1"/>
</dbReference>
<evidence type="ECO:0000259" key="10">
    <source>
        <dbReference type="PROSITE" id="PS51379"/>
    </source>
</evidence>
<dbReference type="CDD" id="cd06214">
    <property type="entry name" value="PA_degradation_oxidoreductase_like"/>
    <property type="match status" value="1"/>
</dbReference>
<dbReference type="CDD" id="cd00207">
    <property type="entry name" value="fer2"/>
    <property type="match status" value="1"/>
</dbReference>
<evidence type="ECO:0000259" key="9">
    <source>
        <dbReference type="PROSITE" id="PS51085"/>
    </source>
</evidence>
<keyword evidence="5" id="KW-0274">FAD</keyword>
<protein>
    <submittedName>
        <fullName evidence="12">2Fe-2S iron-sulfur cluster binding domain-containing protein</fullName>
    </submittedName>
</protein>
<organism evidence="12 13">
    <name type="scientific">Gordonia mangrovi</name>
    <dbReference type="NCBI Taxonomy" id="2665643"/>
    <lineage>
        <taxon>Bacteria</taxon>
        <taxon>Bacillati</taxon>
        <taxon>Actinomycetota</taxon>
        <taxon>Actinomycetes</taxon>
        <taxon>Mycobacteriales</taxon>
        <taxon>Gordoniaceae</taxon>
        <taxon>Gordonia</taxon>
    </lineage>
</organism>
<dbReference type="InterPro" id="IPR006058">
    <property type="entry name" value="2Fe2S_fd_BS"/>
</dbReference>
<feature type="domain" description="FAD-binding FR-type" evidence="11">
    <location>
        <begin position="1"/>
        <end position="100"/>
    </location>
</feature>
<dbReference type="InterPro" id="IPR039261">
    <property type="entry name" value="FNR_nucleotide-bd"/>
</dbReference>
<dbReference type="InterPro" id="IPR008333">
    <property type="entry name" value="Cbr1-like_FAD-bd_dom"/>
</dbReference>
<reference evidence="12 13" key="1">
    <citation type="submission" date="2019-11" db="EMBL/GenBank/DDBJ databases">
        <title>Gordonia sp. nov., a novel actinobacterium isolated from mangrove soil in Hainan.</title>
        <authorList>
            <person name="Huang X."/>
            <person name="Xie Y."/>
            <person name="Chu X."/>
            <person name="Xiao K."/>
        </authorList>
    </citation>
    <scope>NUCLEOTIDE SEQUENCE [LARGE SCALE GENOMIC DNA]</scope>
    <source>
        <strain evidence="12 13">HNM0687</strain>
    </source>
</reference>
<dbReference type="InterPro" id="IPR001041">
    <property type="entry name" value="2Fe-2S_ferredoxin-type"/>
</dbReference>
<dbReference type="GO" id="GO:0051537">
    <property type="term" value="F:2 iron, 2 sulfur cluster binding"/>
    <property type="evidence" value="ECO:0007669"/>
    <property type="project" value="UniProtKB-KW"/>
</dbReference>
<dbReference type="InterPro" id="IPR017927">
    <property type="entry name" value="FAD-bd_FR_type"/>
</dbReference>
<sequence length="335" mass="35888">MVRVAEVVPETADAVSIVFEENELLPAYRPGQYLTLRVPSDLTGSVARCYSLASSPHSGEPARVIVKRTASGYASNWLCDNLAAGAEIEIKPPAGVFTPKSLEHDLLLFAGGSGITPALSIAKSVLLAGTGSIDLFYANRDEASVIAADELKALEQRFPERLSVRHWLESLQGLPHPDVLRRMIDSAPTRQAFVCGPAPFMDAVRSAWTASGRLHSEIHMEVFTSLSGDPFAERVPAPAAAADAETVPTEVELEGEVHTIEWPKGVTLVDHLLSVGIEVPYMCRDGDCGTCIATCTEGSVEMVGNNLLEEEDIANGDVLTCQLMCVGDSPVKVVY</sequence>
<dbReference type="PRINTS" id="PR00371">
    <property type="entry name" value="FPNCR"/>
</dbReference>
<keyword evidence="3" id="KW-0001">2Fe-2S</keyword>
<dbReference type="Pfam" id="PF00970">
    <property type="entry name" value="FAD_binding_6"/>
    <property type="match status" value="1"/>
</dbReference>
<dbReference type="EMBL" id="WMBR01000005">
    <property type="protein sequence ID" value="MXP23470.1"/>
    <property type="molecule type" value="Genomic_DNA"/>
</dbReference>
<keyword evidence="13" id="KW-1185">Reference proteome</keyword>
<dbReference type="SUPFAM" id="SSF52343">
    <property type="entry name" value="Ferredoxin reductase-like, C-terminal NADP-linked domain"/>
    <property type="match status" value="1"/>
</dbReference>
<dbReference type="GO" id="GO:0050660">
    <property type="term" value="F:flavin adenine dinucleotide binding"/>
    <property type="evidence" value="ECO:0007669"/>
    <property type="project" value="TreeGrafter"/>
</dbReference>
<dbReference type="AlphaFoldDB" id="A0A6L7GU87"/>
<dbReference type="InterPro" id="IPR001709">
    <property type="entry name" value="Flavoprot_Pyr_Nucl_cyt_Rdtase"/>
</dbReference>
<dbReference type="InterPro" id="IPR017938">
    <property type="entry name" value="Riboflavin_synthase-like_b-brl"/>
</dbReference>
<dbReference type="Gene3D" id="2.40.30.10">
    <property type="entry name" value="Translation factors"/>
    <property type="match status" value="1"/>
</dbReference>
<keyword evidence="4" id="KW-0479">Metal-binding</keyword>
<dbReference type="InterPro" id="IPR050415">
    <property type="entry name" value="MRET"/>
</dbReference>
<dbReference type="PANTHER" id="PTHR47354">
    <property type="entry name" value="NADH OXIDOREDUCTASE HCR"/>
    <property type="match status" value="1"/>
</dbReference>
<dbReference type="PROSITE" id="PS51384">
    <property type="entry name" value="FAD_FR"/>
    <property type="match status" value="1"/>
</dbReference>
<evidence type="ECO:0000313" key="12">
    <source>
        <dbReference type="EMBL" id="MXP23470.1"/>
    </source>
</evidence>
<evidence type="ECO:0000256" key="2">
    <source>
        <dbReference type="ARBA" id="ARBA00022630"/>
    </source>
</evidence>
<evidence type="ECO:0000256" key="6">
    <source>
        <dbReference type="ARBA" id="ARBA00023002"/>
    </source>
</evidence>
<evidence type="ECO:0000256" key="5">
    <source>
        <dbReference type="ARBA" id="ARBA00022827"/>
    </source>
</evidence>
<dbReference type="Gene3D" id="3.10.20.30">
    <property type="match status" value="1"/>
</dbReference>
<dbReference type="InterPro" id="IPR012675">
    <property type="entry name" value="Beta-grasp_dom_sf"/>
</dbReference>
<dbReference type="PROSITE" id="PS51379">
    <property type="entry name" value="4FE4S_FER_2"/>
    <property type="match status" value="1"/>
</dbReference>